<gene>
    <name evidence="7" type="ORF">SAMN00768000_0724</name>
</gene>
<feature type="transmembrane region" description="Helical" evidence="5">
    <location>
        <begin position="21"/>
        <end position="45"/>
    </location>
</feature>
<dbReference type="InterPro" id="IPR000515">
    <property type="entry name" value="MetI-like"/>
</dbReference>
<feature type="transmembrane region" description="Helical" evidence="5">
    <location>
        <begin position="72"/>
        <end position="96"/>
    </location>
</feature>
<dbReference type="GO" id="GO:0005886">
    <property type="term" value="C:plasma membrane"/>
    <property type="evidence" value="ECO:0007669"/>
    <property type="project" value="UniProtKB-SubCell"/>
</dbReference>
<dbReference type="SUPFAM" id="SSF161098">
    <property type="entry name" value="MetI-like"/>
    <property type="match status" value="1"/>
</dbReference>
<proteinExistence type="inferred from homology"/>
<keyword evidence="4 5" id="KW-0472">Membrane</keyword>
<keyword evidence="3 5" id="KW-1133">Transmembrane helix</keyword>
<comment type="similarity">
    <text evidence="5">Belongs to the binding-protein-dependent transport system permease family.</text>
</comment>
<keyword evidence="8" id="KW-1185">Reference proteome</keyword>
<dbReference type="InterPro" id="IPR035906">
    <property type="entry name" value="MetI-like_sf"/>
</dbReference>
<dbReference type="STRING" id="28034.BFX07_05215"/>
<sequence length="287" mass="31362">MTKPPLYPPKVLKPTRQGRTWHTLLTIMGAMAIGFLLLVIIPLIVQGAPRLTPKFLFLRPQELGGGGIAPEVINTLAMVGISQGISLPLALLIAIYRVEYDHYSPLIRWFDQGLQILLSLPTIVIGLIVVDVAIVHWHWPVSVQSGIVALTLINWPFAISVLITALRRIPGSWREGSWALGASRWQTIWYLILPVALADMIEQVGLAVARLMGETAALIYTAGLNVGNHFTLSAPGETLAVHLWYVRTEGLMPDAGQEAAATGVVLLVVVFVVLWASQKLAQWVKGL</sequence>
<evidence type="ECO:0000256" key="4">
    <source>
        <dbReference type="ARBA" id="ARBA00023136"/>
    </source>
</evidence>
<protein>
    <submittedName>
        <fullName evidence="7">Phosphate ABC transporter membrane protein 2, PhoT family</fullName>
    </submittedName>
</protein>
<evidence type="ECO:0000256" key="1">
    <source>
        <dbReference type="ARBA" id="ARBA00004141"/>
    </source>
</evidence>
<dbReference type="PANTHER" id="PTHR43470">
    <property type="entry name" value="PHOSPHATE TRANSPORT SYSTEM PERMEASE PROTEIN PSTA-RELATED"/>
    <property type="match status" value="1"/>
</dbReference>
<dbReference type="PROSITE" id="PS50928">
    <property type="entry name" value="ABC_TM1"/>
    <property type="match status" value="1"/>
</dbReference>
<evidence type="ECO:0000256" key="2">
    <source>
        <dbReference type="ARBA" id="ARBA00022692"/>
    </source>
</evidence>
<keyword evidence="5" id="KW-0813">Transport</keyword>
<dbReference type="Proteomes" id="UP000192660">
    <property type="component" value="Unassembled WGS sequence"/>
</dbReference>
<dbReference type="Pfam" id="PF00528">
    <property type="entry name" value="BPD_transp_1"/>
    <property type="match status" value="1"/>
</dbReference>
<feature type="transmembrane region" description="Helical" evidence="5">
    <location>
        <begin position="116"/>
        <end position="139"/>
    </location>
</feature>
<dbReference type="OrthoDB" id="9785113at2"/>
<dbReference type="AlphaFoldDB" id="A0A1W1W996"/>
<accession>A0A1W1W996</accession>
<feature type="domain" description="ABC transmembrane type-1" evidence="6">
    <location>
        <begin position="72"/>
        <end position="277"/>
    </location>
</feature>
<evidence type="ECO:0000313" key="8">
    <source>
        <dbReference type="Proteomes" id="UP000192660"/>
    </source>
</evidence>
<evidence type="ECO:0000259" key="6">
    <source>
        <dbReference type="PROSITE" id="PS50928"/>
    </source>
</evidence>
<comment type="subcellular location">
    <subcellularLocation>
        <location evidence="5">Cell membrane</location>
        <topology evidence="5">Multi-pass membrane protein</topology>
    </subcellularLocation>
    <subcellularLocation>
        <location evidence="1">Membrane</location>
        <topology evidence="1">Multi-pass membrane protein</topology>
    </subcellularLocation>
</comment>
<name>A0A1W1W996_SULTA</name>
<keyword evidence="2 5" id="KW-0812">Transmembrane</keyword>
<dbReference type="GO" id="GO:0055085">
    <property type="term" value="P:transmembrane transport"/>
    <property type="evidence" value="ECO:0007669"/>
    <property type="project" value="InterPro"/>
</dbReference>
<feature type="transmembrane region" description="Helical" evidence="5">
    <location>
        <begin position="259"/>
        <end position="277"/>
    </location>
</feature>
<feature type="transmembrane region" description="Helical" evidence="5">
    <location>
        <begin position="187"/>
        <end position="209"/>
    </location>
</feature>
<organism evidence="7 8">
    <name type="scientific">Sulfobacillus thermosulfidooxidans (strain DSM 9293 / VKM B-1269 / AT-1)</name>
    <dbReference type="NCBI Taxonomy" id="929705"/>
    <lineage>
        <taxon>Bacteria</taxon>
        <taxon>Bacillati</taxon>
        <taxon>Bacillota</taxon>
        <taxon>Clostridia</taxon>
        <taxon>Eubacteriales</taxon>
        <taxon>Clostridiales Family XVII. Incertae Sedis</taxon>
        <taxon>Sulfobacillus</taxon>
    </lineage>
</organism>
<evidence type="ECO:0000256" key="3">
    <source>
        <dbReference type="ARBA" id="ARBA00022989"/>
    </source>
</evidence>
<dbReference type="RefSeq" id="WP_084660865.1">
    <property type="nucleotide sequence ID" value="NZ_FWWY01000001.1"/>
</dbReference>
<dbReference type="EMBL" id="FWWY01000001">
    <property type="protein sequence ID" value="SMC02709.1"/>
    <property type="molecule type" value="Genomic_DNA"/>
</dbReference>
<reference evidence="8" key="1">
    <citation type="submission" date="2017-04" db="EMBL/GenBank/DDBJ databases">
        <authorList>
            <person name="Varghese N."/>
            <person name="Submissions S."/>
        </authorList>
    </citation>
    <scope>NUCLEOTIDE SEQUENCE [LARGE SCALE GENOMIC DNA]</scope>
    <source>
        <strain evidence="8">DSM 9293</strain>
    </source>
</reference>
<feature type="transmembrane region" description="Helical" evidence="5">
    <location>
        <begin position="145"/>
        <end position="166"/>
    </location>
</feature>
<dbReference type="PANTHER" id="PTHR43470:SF4">
    <property type="entry name" value="ABC TRANSPORTER PERMEASE PROTEIN YQGI-RELATED"/>
    <property type="match status" value="1"/>
</dbReference>
<dbReference type="Gene3D" id="1.10.3720.10">
    <property type="entry name" value="MetI-like"/>
    <property type="match status" value="1"/>
</dbReference>
<dbReference type="CDD" id="cd06261">
    <property type="entry name" value="TM_PBP2"/>
    <property type="match status" value="1"/>
</dbReference>
<evidence type="ECO:0000256" key="5">
    <source>
        <dbReference type="RuleBase" id="RU363032"/>
    </source>
</evidence>
<evidence type="ECO:0000313" key="7">
    <source>
        <dbReference type="EMBL" id="SMC02709.1"/>
    </source>
</evidence>